<sequence length="84" mass="9608">MKNKTMEIGKIFFRSYNGIVNVTLSAYDKMERTVLSLYASMEHAIVALYEKMQAGICTSCMKIKVRILEKLDSLSGNRMQSLHK</sequence>
<gene>
    <name evidence="1" type="ORF">IAA73_06450</name>
</gene>
<reference evidence="1" key="2">
    <citation type="journal article" date="2021" name="PeerJ">
        <title>Extensive microbial diversity within the chicken gut microbiome revealed by metagenomics and culture.</title>
        <authorList>
            <person name="Gilroy R."/>
            <person name="Ravi A."/>
            <person name="Getino M."/>
            <person name="Pursley I."/>
            <person name="Horton D.L."/>
            <person name="Alikhan N.F."/>
            <person name="Baker D."/>
            <person name="Gharbi K."/>
            <person name="Hall N."/>
            <person name="Watson M."/>
            <person name="Adriaenssens E.M."/>
            <person name="Foster-Nyarko E."/>
            <person name="Jarju S."/>
            <person name="Secka A."/>
            <person name="Antonio M."/>
            <person name="Oren A."/>
            <person name="Chaudhuri R.R."/>
            <person name="La Ragione R."/>
            <person name="Hildebrand F."/>
            <person name="Pallen M.J."/>
        </authorList>
    </citation>
    <scope>NUCLEOTIDE SEQUENCE</scope>
    <source>
        <strain evidence="1">G3-3990</strain>
    </source>
</reference>
<proteinExistence type="predicted"/>
<protein>
    <submittedName>
        <fullName evidence="1">Uncharacterized protein</fullName>
    </submittedName>
</protein>
<evidence type="ECO:0000313" key="2">
    <source>
        <dbReference type="Proteomes" id="UP000823641"/>
    </source>
</evidence>
<comment type="caution">
    <text evidence="1">The sequence shown here is derived from an EMBL/GenBank/DDBJ whole genome shotgun (WGS) entry which is preliminary data.</text>
</comment>
<organism evidence="1 2">
    <name type="scientific">Candidatus Gallipaludibacter merdavium</name>
    <dbReference type="NCBI Taxonomy" id="2840839"/>
    <lineage>
        <taxon>Bacteria</taxon>
        <taxon>Pseudomonadati</taxon>
        <taxon>Bacteroidota</taxon>
        <taxon>Bacteroidia</taxon>
        <taxon>Bacteroidales</taxon>
        <taxon>Candidatus Gallipaludibacter</taxon>
    </lineage>
</organism>
<evidence type="ECO:0000313" key="1">
    <source>
        <dbReference type="EMBL" id="MBO8459953.1"/>
    </source>
</evidence>
<dbReference type="EMBL" id="JADIMG010000064">
    <property type="protein sequence ID" value="MBO8459953.1"/>
    <property type="molecule type" value="Genomic_DNA"/>
</dbReference>
<reference evidence="1" key="1">
    <citation type="submission" date="2020-10" db="EMBL/GenBank/DDBJ databases">
        <authorList>
            <person name="Gilroy R."/>
        </authorList>
    </citation>
    <scope>NUCLEOTIDE SEQUENCE</scope>
    <source>
        <strain evidence="1">G3-3990</strain>
    </source>
</reference>
<dbReference type="Proteomes" id="UP000823641">
    <property type="component" value="Unassembled WGS sequence"/>
</dbReference>
<name>A0A9D9HU95_9BACT</name>
<accession>A0A9D9HU95</accession>
<dbReference type="AlphaFoldDB" id="A0A9D9HU95"/>